<evidence type="ECO:0000313" key="3">
    <source>
        <dbReference type="Proteomes" id="UP000182680"/>
    </source>
</evidence>
<name>A0AA94L2W0_DESDE</name>
<reference evidence="3" key="1">
    <citation type="submission" date="2016-11" db="EMBL/GenBank/DDBJ databases">
        <authorList>
            <person name="Jaros S."/>
            <person name="Januszkiewicz K."/>
            <person name="Wedrychowicz H."/>
        </authorList>
    </citation>
    <scope>NUCLEOTIDE SEQUENCE [LARGE SCALE GENOMIC DNA]</scope>
    <source>
        <strain evidence="3">DSM 7057</strain>
    </source>
</reference>
<dbReference type="AlphaFoldDB" id="A0AA94L2W0"/>
<accession>A0AA94L2W0</accession>
<comment type="caution">
    <text evidence="2">The sequence shown here is derived from an EMBL/GenBank/DDBJ whole genome shotgun (WGS) entry which is preliminary data.</text>
</comment>
<protein>
    <submittedName>
        <fullName evidence="2">Uncharacterized protein</fullName>
    </submittedName>
</protein>
<gene>
    <name evidence="2" type="ORF">SAMN02910291_02151</name>
</gene>
<evidence type="ECO:0000313" key="2">
    <source>
        <dbReference type="EMBL" id="SFW62269.1"/>
    </source>
</evidence>
<dbReference type="Proteomes" id="UP000182680">
    <property type="component" value="Unassembled WGS sequence"/>
</dbReference>
<proteinExistence type="predicted"/>
<feature type="coiled-coil region" evidence="1">
    <location>
        <begin position="46"/>
        <end position="96"/>
    </location>
</feature>
<dbReference type="RefSeq" id="WP_012624566.1">
    <property type="nucleotide sequence ID" value="NZ_FPIW01000045.1"/>
</dbReference>
<organism evidence="2 3">
    <name type="scientific">Desulfovibrio desulfuricans</name>
    <dbReference type="NCBI Taxonomy" id="876"/>
    <lineage>
        <taxon>Bacteria</taxon>
        <taxon>Pseudomonadati</taxon>
        <taxon>Thermodesulfobacteriota</taxon>
        <taxon>Desulfovibrionia</taxon>
        <taxon>Desulfovibrionales</taxon>
        <taxon>Desulfovibrionaceae</taxon>
        <taxon>Desulfovibrio</taxon>
    </lineage>
</organism>
<dbReference type="EMBL" id="FPIW01000045">
    <property type="protein sequence ID" value="SFW62269.1"/>
    <property type="molecule type" value="Genomic_DNA"/>
</dbReference>
<sequence length="97" mass="11655">MSRKVEELDNFTFHYRTIRNHEKSMHDNGYYDRYDDEYPTNANQSKADANRSARMAELEAQLAEAQKQIENLRQWNKRLNEQNQELRAELATSLKYI</sequence>
<keyword evidence="1" id="KW-0175">Coiled coil</keyword>
<evidence type="ECO:0000256" key="1">
    <source>
        <dbReference type="SAM" id="Coils"/>
    </source>
</evidence>